<dbReference type="RefSeq" id="WP_323620089.1">
    <property type="nucleotide sequence ID" value="NZ_JAWRKY010000003.1"/>
</dbReference>
<proteinExistence type="predicted"/>
<evidence type="ECO:0000256" key="1">
    <source>
        <dbReference type="SAM" id="MobiDB-lite"/>
    </source>
</evidence>
<feature type="compositionally biased region" description="Basic and acidic residues" evidence="1">
    <location>
        <begin position="67"/>
        <end position="87"/>
    </location>
</feature>
<dbReference type="Proteomes" id="UP001304467">
    <property type="component" value="Unassembled WGS sequence"/>
</dbReference>
<accession>A0ABU5WNN0</accession>
<evidence type="ECO:0000313" key="2">
    <source>
        <dbReference type="EMBL" id="MEB2580601.1"/>
    </source>
</evidence>
<keyword evidence="3" id="KW-1185">Reference proteome</keyword>
<sequence length="87" mass="9370">MRPTPTRLPDDVLAPACSTLGAGSPEQALSNPAVRAAIQAAVRAQLHPNPKIRDVPSRRNARPVRPAPDHGVDFDIKRRAANDCDED</sequence>
<gene>
    <name evidence="2" type="ORF">SB593_16735</name>
</gene>
<organism evidence="2 3">
    <name type="scientific">Burkholderia anthinoferrum</name>
    <dbReference type="NCBI Taxonomy" id="3090833"/>
    <lineage>
        <taxon>Bacteria</taxon>
        <taxon>Pseudomonadati</taxon>
        <taxon>Pseudomonadota</taxon>
        <taxon>Betaproteobacteria</taxon>
        <taxon>Burkholderiales</taxon>
        <taxon>Burkholderiaceae</taxon>
        <taxon>Burkholderia</taxon>
    </lineage>
</organism>
<name>A0ABU5WNN0_9BURK</name>
<reference evidence="2 3" key="1">
    <citation type="journal article" date="2023" name="Front. Microbiol.">
        <title>Genomic analyses of Burkholderia respiratory isolates indicates two evolutionarily distinct B. anthina clades.</title>
        <authorList>
            <person name="Pham A."/>
            <person name="Volmer J.G."/>
            <person name="Chambers D.C."/>
            <person name="Smith D.J."/>
            <person name="Reid D.W."/>
            <person name="Burr L."/>
            <person name="Wells T.J."/>
        </authorList>
    </citation>
    <scope>NUCLEOTIDE SEQUENCE [LARGE SCALE GENOMIC DNA]</scope>
    <source>
        <strain evidence="2 3">BCCIQ07A</strain>
    </source>
</reference>
<evidence type="ECO:0000313" key="3">
    <source>
        <dbReference type="Proteomes" id="UP001304467"/>
    </source>
</evidence>
<dbReference type="EMBL" id="JAWRLE010000025">
    <property type="protein sequence ID" value="MEB2580601.1"/>
    <property type="molecule type" value="Genomic_DNA"/>
</dbReference>
<feature type="region of interest" description="Disordered" evidence="1">
    <location>
        <begin position="45"/>
        <end position="87"/>
    </location>
</feature>
<comment type="caution">
    <text evidence="2">The sequence shown here is derived from an EMBL/GenBank/DDBJ whole genome shotgun (WGS) entry which is preliminary data.</text>
</comment>
<protein>
    <submittedName>
        <fullName evidence="2">Uncharacterized protein</fullName>
    </submittedName>
</protein>
<feature type="region of interest" description="Disordered" evidence="1">
    <location>
        <begin position="1"/>
        <end position="25"/>
    </location>
</feature>